<dbReference type="EMBL" id="BLLK01000060">
    <property type="protein sequence ID" value="GFH57975.1"/>
    <property type="molecule type" value="Genomic_DNA"/>
</dbReference>
<evidence type="ECO:0000313" key="3">
    <source>
        <dbReference type="Proteomes" id="UP001054902"/>
    </source>
</evidence>
<sequence>MKPSPKAVLPRRNRNNPPKMADKPNTRSRGRNKRTADSETTETPQTPLQKIARTSNGGPSSEEEEAELNYLMEKIGEIVSAQKMGLNDDAKALVKDAVVKSIPTLADQLVPVLVPKLCDALVPVLAPKLAEAVLPMLETARSTSTSDPAKTKAEHEELHWPQMTNSKKGSFIIGCPFNGGFEKCELLRTGLENKKMKREELRVHGENCNDCGCH</sequence>
<reference evidence="2 3" key="1">
    <citation type="journal article" date="2021" name="Sci. Rep.">
        <title>The genome of the diatom Chaetoceros tenuissimus carries an ancient integrated fragment of an extant virus.</title>
        <authorList>
            <person name="Hongo Y."/>
            <person name="Kimura K."/>
            <person name="Takaki Y."/>
            <person name="Yoshida Y."/>
            <person name="Baba S."/>
            <person name="Kobayashi G."/>
            <person name="Nagasaki K."/>
            <person name="Hano T."/>
            <person name="Tomaru Y."/>
        </authorList>
    </citation>
    <scope>NUCLEOTIDE SEQUENCE [LARGE SCALE GENOMIC DNA]</scope>
    <source>
        <strain evidence="2 3">NIES-3715</strain>
    </source>
</reference>
<proteinExistence type="predicted"/>
<gene>
    <name evidence="2" type="ORF">CTEN210_14451</name>
</gene>
<feature type="compositionally biased region" description="Polar residues" evidence="1">
    <location>
        <begin position="41"/>
        <end position="59"/>
    </location>
</feature>
<organism evidence="2 3">
    <name type="scientific">Chaetoceros tenuissimus</name>
    <dbReference type="NCBI Taxonomy" id="426638"/>
    <lineage>
        <taxon>Eukaryota</taxon>
        <taxon>Sar</taxon>
        <taxon>Stramenopiles</taxon>
        <taxon>Ochrophyta</taxon>
        <taxon>Bacillariophyta</taxon>
        <taxon>Coscinodiscophyceae</taxon>
        <taxon>Chaetocerotophycidae</taxon>
        <taxon>Chaetocerotales</taxon>
        <taxon>Chaetocerotaceae</taxon>
        <taxon>Chaetoceros</taxon>
    </lineage>
</organism>
<evidence type="ECO:0000313" key="2">
    <source>
        <dbReference type="EMBL" id="GFH57975.1"/>
    </source>
</evidence>
<keyword evidence="3" id="KW-1185">Reference proteome</keyword>
<dbReference type="AlphaFoldDB" id="A0AAD3D731"/>
<protein>
    <submittedName>
        <fullName evidence="2">Uncharacterized protein</fullName>
    </submittedName>
</protein>
<dbReference type="Proteomes" id="UP001054902">
    <property type="component" value="Unassembled WGS sequence"/>
</dbReference>
<comment type="caution">
    <text evidence="2">The sequence shown here is derived from an EMBL/GenBank/DDBJ whole genome shotgun (WGS) entry which is preliminary data.</text>
</comment>
<accession>A0AAD3D731</accession>
<evidence type="ECO:0000256" key="1">
    <source>
        <dbReference type="SAM" id="MobiDB-lite"/>
    </source>
</evidence>
<feature type="region of interest" description="Disordered" evidence="1">
    <location>
        <begin position="1"/>
        <end position="66"/>
    </location>
</feature>
<name>A0AAD3D731_9STRA</name>